<evidence type="ECO:0000313" key="2">
    <source>
        <dbReference type="EMBL" id="APA06231.1"/>
    </source>
</evidence>
<sequence>MDHGRDTWMDSSDRLPARNAPFHTPETASTHSISRQGRAQMFFPLPADIDKFIRTQVEIAFPKYTPLMTTPLPTESNAGTGTELTKLEVFFSLAPENGILPKTSDGMVEFICDYANRWHSALSSEDIDGMTPNRHLPGTVPMFVYLPTHFDKTMSKGPKHAAAEPAKKFSSEDDGLIRGGGAQCVETIISLLAAYLGNQAPLAQRFNPCDWKLRTGRSDVQEEGSADCGMYMISSVMCLAFGWDLLYDRRRGHEMANRRIRLAADLFYGGFEGYDDAENAHNAFYYPLNGIKPYNAVTENFLPILQYPGLLIRIILTSGVRNRSPVYYGCPGKKTLYEHCARNARFYPKFDRQEVSGSEISFAKFLSWVERYDVKREKEVPPFAKPLSEDGSDNGSWILPNVTDAHKQLW</sequence>
<name>A0A1D9PU24_SCLS1</name>
<proteinExistence type="predicted"/>
<dbReference type="Proteomes" id="UP000177798">
    <property type="component" value="Chromosome 1"/>
</dbReference>
<feature type="compositionally biased region" description="Polar residues" evidence="1">
    <location>
        <begin position="26"/>
        <end position="35"/>
    </location>
</feature>
<reference evidence="3" key="1">
    <citation type="journal article" date="2017" name="Genome Biol. Evol.">
        <title>The complete genome sequence of the phytopathogenic fungus Sclerotinia sclerotiorum reveals insights into the genome architecture of broad host range pathogens.</title>
        <authorList>
            <person name="Derbyshire M."/>
            <person name="Denton-Giles M."/>
            <person name="Hegedus D."/>
            <person name="Seifbarghy S."/>
            <person name="Rollins J."/>
            <person name="van Kan J."/>
            <person name="Seidl M.F."/>
            <person name="Faino L."/>
            <person name="Mbengue M."/>
            <person name="Navaud O."/>
            <person name="Raffaele S."/>
            <person name="Hammond-Kosack K."/>
            <person name="Heard S."/>
            <person name="Oliver R."/>
        </authorList>
    </citation>
    <scope>NUCLEOTIDE SEQUENCE [LARGE SCALE GENOMIC DNA]</scope>
    <source>
        <strain evidence="3">ATCC 18683 / 1980 / Ss-1</strain>
    </source>
</reference>
<accession>A0A1D9PU24</accession>
<dbReference type="EMBL" id="CP017814">
    <property type="protein sequence ID" value="APA06231.1"/>
    <property type="molecule type" value="Genomic_DNA"/>
</dbReference>
<evidence type="ECO:0000256" key="1">
    <source>
        <dbReference type="SAM" id="MobiDB-lite"/>
    </source>
</evidence>
<dbReference type="VEuPathDB" id="FungiDB:sscle_01g010010"/>
<organism evidence="2 3">
    <name type="scientific">Sclerotinia sclerotiorum (strain ATCC 18683 / 1980 / Ss-1)</name>
    <name type="common">White mold</name>
    <name type="synonym">Whetzelinia sclerotiorum</name>
    <dbReference type="NCBI Taxonomy" id="665079"/>
    <lineage>
        <taxon>Eukaryota</taxon>
        <taxon>Fungi</taxon>
        <taxon>Dikarya</taxon>
        <taxon>Ascomycota</taxon>
        <taxon>Pezizomycotina</taxon>
        <taxon>Leotiomycetes</taxon>
        <taxon>Helotiales</taxon>
        <taxon>Sclerotiniaceae</taxon>
        <taxon>Sclerotinia</taxon>
    </lineage>
</organism>
<evidence type="ECO:0000313" key="3">
    <source>
        <dbReference type="Proteomes" id="UP000177798"/>
    </source>
</evidence>
<feature type="compositionally biased region" description="Basic and acidic residues" evidence="1">
    <location>
        <begin position="1"/>
        <end position="16"/>
    </location>
</feature>
<evidence type="ECO:0008006" key="4">
    <source>
        <dbReference type="Google" id="ProtNLM"/>
    </source>
</evidence>
<dbReference type="OrthoDB" id="1939479at2759"/>
<gene>
    <name evidence="2" type="ORF">sscle_01g010010</name>
</gene>
<feature type="region of interest" description="Disordered" evidence="1">
    <location>
        <begin position="1"/>
        <end position="35"/>
    </location>
</feature>
<dbReference type="AlphaFoldDB" id="A0A1D9PU24"/>
<dbReference type="SUPFAM" id="SSF54001">
    <property type="entry name" value="Cysteine proteinases"/>
    <property type="match status" value="1"/>
</dbReference>
<dbReference type="InterPro" id="IPR038765">
    <property type="entry name" value="Papain-like_cys_pep_sf"/>
</dbReference>
<protein>
    <recommendedName>
        <fullName evidence="4">Ubiquitin-like protease family profile domain-containing protein</fullName>
    </recommendedName>
</protein>